<dbReference type="GO" id="GO:0046872">
    <property type="term" value="F:metal ion binding"/>
    <property type="evidence" value="ECO:0007669"/>
    <property type="project" value="UniProtKB-KW"/>
</dbReference>
<keyword evidence="9" id="KW-0645">Protease</keyword>
<gene>
    <name evidence="9" type="ORF">JWYL7_0716</name>
    <name evidence="10" type="ORF">SAMN05661008_00682</name>
</gene>
<keyword evidence="4" id="KW-0479">Metal-binding</keyword>
<dbReference type="GO" id="GO:0008033">
    <property type="term" value="P:tRNA processing"/>
    <property type="evidence" value="ECO:0007669"/>
    <property type="project" value="UniProtKB-KW"/>
</dbReference>
<evidence type="ECO:0000256" key="5">
    <source>
        <dbReference type="ARBA" id="ARBA00023004"/>
    </source>
</evidence>
<dbReference type="EC" id="2.3.1.234" evidence="1"/>
<dbReference type="Proteomes" id="UP000323392">
    <property type="component" value="Unassembled WGS sequence"/>
</dbReference>
<dbReference type="InterPro" id="IPR043129">
    <property type="entry name" value="ATPase_NBD"/>
</dbReference>
<dbReference type="EMBL" id="FRBG01000003">
    <property type="protein sequence ID" value="SHK66285.1"/>
    <property type="molecule type" value="Genomic_DNA"/>
</dbReference>
<dbReference type="GO" id="GO:0061711">
    <property type="term" value="F:tRNA N(6)-L-threonylcarbamoyladenine synthase activity"/>
    <property type="evidence" value="ECO:0007669"/>
    <property type="project" value="UniProtKB-EC"/>
</dbReference>
<keyword evidence="3" id="KW-0819">tRNA processing</keyword>
<keyword evidence="5" id="KW-0408">Iron</keyword>
<dbReference type="InterPro" id="IPR017861">
    <property type="entry name" value="KAE1/TsaD"/>
</dbReference>
<dbReference type="GO" id="GO:0006508">
    <property type="term" value="P:proteolysis"/>
    <property type="evidence" value="ECO:0007669"/>
    <property type="project" value="UniProtKB-KW"/>
</dbReference>
<dbReference type="PANTHER" id="PTHR11735">
    <property type="entry name" value="TRNA N6-ADENOSINE THREONYLCARBAMOYLTRANSFERASE"/>
    <property type="match status" value="1"/>
</dbReference>
<evidence type="ECO:0000313" key="11">
    <source>
        <dbReference type="Proteomes" id="UP000092605"/>
    </source>
</evidence>
<reference evidence="10 12" key="2">
    <citation type="submission" date="2016-11" db="EMBL/GenBank/DDBJ databases">
        <authorList>
            <person name="Varghese N."/>
            <person name="Submissions S."/>
        </authorList>
    </citation>
    <scope>NUCLEOTIDE SEQUENCE [LARGE SCALE GENOMIC DNA]</scope>
    <source>
        <strain evidence="10 12">DSM 7308</strain>
    </source>
</reference>
<dbReference type="STRING" id="1121328.JWYL7_0716"/>
<evidence type="ECO:0000256" key="6">
    <source>
        <dbReference type="ARBA" id="ARBA00023315"/>
    </source>
</evidence>
<dbReference type="Pfam" id="PF00814">
    <property type="entry name" value="TsaD"/>
    <property type="match status" value="1"/>
</dbReference>
<dbReference type="RefSeq" id="WP_066069169.1">
    <property type="nucleotide sequence ID" value="NZ_FRBG01000003.1"/>
</dbReference>
<dbReference type="OrthoDB" id="1675500at2"/>
<evidence type="ECO:0000313" key="9">
    <source>
        <dbReference type="EMBL" id="KXZ39641.1"/>
    </source>
</evidence>
<dbReference type="Gene3D" id="3.30.420.40">
    <property type="match status" value="2"/>
</dbReference>
<name>A0A150FPU2_CLOPD</name>
<evidence type="ECO:0000256" key="1">
    <source>
        <dbReference type="ARBA" id="ARBA00012156"/>
    </source>
</evidence>
<accession>A0A150FPU2</accession>
<protein>
    <recommendedName>
        <fullName evidence="1">N(6)-L-threonylcarbamoyladenine synthase</fullName>
        <ecNumber evidence="1">2.3.1.234</ecNumber>
    </recommendedName>
</protein>
<evidence type="ECO:0000256" key="4">
    <source>
        <dbReference type="ARBA" id="ARBA00022723"/>
    </source>
</evidence>
<evidence type="ECO:0000313" key="10">
    <source>
        <dbReference type="EMBL" id="SHK66285.1"/>
    </source>
</evidence>
<dbReference type="AlphaFoldDB" id="A0A150FPU2"/>
<comment type="caution">
    <text evidence="9">The sequence shown here is derived from an EMBL/GenBank/DDBJ whole genome shotgun (WGS) entry which is preliminary data.</text>
</comment>
<evidence type="ECO:0000256" key="2">
    <source>
        <dbReference type="ARBA" id="ARBA00022679"/>
    </source>
</evidence>
<organism evidence="9 11">
    <name type="scientific">Alkalithermobacter thermoalcaliphilus JW-YL-7 = DSM 7308</name>
    <dbReference type="NCBI Taxonomy" id="1121328"/>
    <lineage>
        <taxon>Bacteria</taxon>
        <taxon>Bacillati</taxon>
        <taxon>Bacillota</taxon>
        <taxon>Clostridia</taxon>
        <taxon>Peptostreptococcales</taxon>
        <taxon>Tepidibacteraceae</taxon>
        <taxon>Alkalithermobacter</taxon>
    </lineage>
</organism>
<evidence type="ECO:0000256" key="7">
    <source>
        <dbReference type="ARBA" id="ARBA00048117"/>
    </source>
</evidence>
<feature type="domain" description="Gcp-like" evidence="8">
    <location>
        <begin position="39"/>
        <end position="307"/>
    </location>
</feature>
<dbReference type="PATRIC" id="fig|1121328.3.peg.721"/>
<evidence type="ECO:0000256" key="3">
    <source>
        <dbReference type="ARBA" id="ARBA00022694"/>
    </source>
</evidence>
<keyword evidence="12" id="KW-1185">Reference proteome</keyword>
<reference evidence="9 11" key="1">
    <citation type="submission" date="2016-02" db="EMBL/GenBank/DDBJ databases">
        <title>Draft genome sequence for Clostridium paradoxum JW-YL-7.</title>
        <authorList>
            <person name="Utturkar S.M."/>
            <person name="Lancaster A."/>
            <person name="Poole F.L."/>
            <person name="Adams M.W."/>
            <person name="Brown S.D."/>
        </authorList>
    </citation>
    <scope>NUCLEOTIDE SEQUENCE [LARGE SCALE GENOMIC DNA]</scope>
    <source>
        <strain evidence="9 11">JW-YL-7</strain>
    </source>
</reference>
<dbReference type="PRINTS" id="PR00789">
    <property type="entry name" value="OSIALOPTASE"/>
</dbReference>
<sequence length="320" mass="35513">MKSKSDVVLGIDTSCYTTSFSLVTLENEILLNEKIQLKVKNATTGLRQSEAVYQHVNNLGKIFSKVKKYKDNYNIKAICVSTKPRPVENSYMPVFNVGYNFANAIADILDVPIYKTTHQEGHIQAGYVNSNMTKDKFICVHISGGTSEILLVNKNKSNYSIDIIGASKDISAGQLIDRIGVKLGYPFPCGKYLDNDSISFEKCIDPIKISVNEGYINFSGVETKLYSFIGQYEKEYISKLTLDCISKSLLKSLLYLCRKYDINDVLFVGGVSSSKYISLSLTHDLGKNGIKAYWTKPEYATDNAVGVALIGAETMHCGDE</sequence>
<keyword evidence="2" id="KW-0808">Transferase</keyword>
<proteinExistence type="predicted"/>
<dbReference type="PANTHER" id="PTHR11735:SF6">
    <property type="entry name" value="TRNA N6-ADENOSINE THREONYLCARBAMOYLTRANSFERASE, MITOCHONDRIAL"/>
    <property type="match status" value="1"/>
</dbReference>
<dbReference type="Proteomes" id="UP000092605">
    <property type="component" value="Unassembled WGS sequence"/>
</dbReference>
<dbReference type="GO" id="GO:0008233">
    <property type="term" value="F:peptidase activity"/>
    <property type="evidence" value="ECO:0007669"/>
    <property type="project" value="UniProtKB-KW"/>
</dbReference>
<evidence type="ECO:0000259" key="8">
    <source>
        <dbReference type="Pfam" id="PF00814"/>
    </source>
</evidence>
<keyword evidence="9" id="KW-0378">Hydrolase</keyword>
<dbReference type="InterPro" id="IPR000905">
    <property type="entry name" value="Gcp-like_dom"/>
</dbReference>
<keyword evidence="6" id="KW-0012">Acyltransferase</keyword>
<comment type="catalytic activity">
    <reaction evidence="7">
        <text>L-threonylcarbamoyladenylate + adenosine(37) in tRNA = N(6)-L-threonylcarbamoyladenosine(37) in tRNA + AMP + H(+)</text>
        <dbReference type="Rhea" id="RHEA:37059"/>
        <dbReference type="Rhea" id="RHEA-COMP:10162"/>
        <dbReference type="Rhea" id="RHEA-COMP:10163"/>
        <dbReference type="ChEBI" id="CHEBI:15378"/>
        <dbReference type="ChEBI" id="CHEBI:73682"/>
        <dbReference type="ChEBI" id="CHEBI:74411"/>
        <dbReference type="ChEBI" id="CHEBI:74418"/>
        <dbReference type="ChEBI" id="CHEBI:456215"/>
        <dbReference type="EC" id="2.3.1.234"/>
    </reaction>
</comment>
<dbReference type="EMBL" id="LSFY01000001">
    <property type="protein sequence ID" value="KXZ39641.1"/>
    <property type="molecule type" value="Genomic_DNA"/>
</dbReference>
<dbReference type="SUPFAM" id="SSF53067">
    <property type="entry name" value="Actin-like ATPase domain"/>
    <property type="match status" value="1"/>
</dbReference>
<evidence type="ECO:0000313" key="12">
    <source>
        <dbReference type="Proteomes" id="UP000323392"/>
    </source>
</evidence>